<reference evidence="3 4" key="1">
    <citation type="submission" date="2019-06" db="EMBL/GenBank/DDBJ databases">
        <title>Genomic Encyclopedia of Type Strains, Phase IV (KMG-V): Genome sequencing to study the core and pangenomes of soil and plant-associated prokaryotes.</title>
        <authorList>
            <person name="Whitman W."/>
        </authorList>
    </citation>
    <scope>NUCLEOTIDE SEQUENCE [LARGE SCALE GENOMIC DNA]</scope>
    <source>
        <strain evidence="3 4">BR 11622</strain>
    </source>
</reference>
<gene>
    <name evidence="3" type="ORF">FBZ90_102296</name>
</gene>
<accession>A0A560HFX4</accession>
<protein>
    <submittedName>
        <fullName evidence="3">Uncharacterized protein</fullName>
    </submittedName>
</protein>
<name>A0A560HFX4_9PROT</name>
<dbReference type="EMBL" id="VITR01000002">
    <property type="protein sequence ID" value="TWB45338.1"/>
    <property type="molecule type" value="Genomic_DNA"/>
</dbReference>
<comment type="caution">
    <text evidence="3">The sequence shown here is derived from an EMBL/GenBank/DDBJ whole genome shotgun (WGS) entry which is preliminary data.</text>
</comment>
<dbReference type="AlphaFoldDB" id="A0A560HFX4"/>
<sequence>MGKRLVPSFLIMIALATPAIGATAQDATSQAPATPDPASSAPAASEPAASNPTKEQAAPPSQTAAPADATATAAPESANNPPAQKPVKKHCPTTGSRLGGDCQAGVQADPRQVLENRTNPSGMLPPH</sequence>
<evidence type="ECO:0000256" key="1">
    <source>
        <dbReference type="SAM" id="MobiDB-lite"/>
    </source>
</evidence>
<keyword evidence="4" id="KW-1185">Reference proteome</keyword>
<evidence type="ECO:0000313" key="3">
    <source>
        <dbReference type="EMBL" id="TWB45338.1"/>
    </source>
</evidence>
<feature type="compositionally biased region" description="Low complexity" evidence="1">
    <location>
        <begin position="27"/>
        <end position="82"/>
    </location>
</feature>
<feature type="region of interest" description="Disordered" evidence="1">
    <location>
        <begin position="23"/>
        <end position="127"/>
    </location>
</feature>
<evidence type="ECO:0000256" key="2">
    <source>
        <dbReference type="SAM" id="SignalP"/>
    </source>
</evidence>
<keyword evidence="2" id="KW-0732">Signal</keyword>
<proteinExistence type="predicted"/>
<dbReference type="Proteomes" id="UP000315751">
    <property type="component" value="Unassembled WGS sequence"/>
</dbReference>
<feature type="signal peptide" evidence="2">
    <location>
        <begin position="1"/>
        <end position="24"/>
    </location>
</feature>
<feature type="chain" id="PRO_5021809448" evidence="2">
    <location>
        <begin position="25"/>
        <end position="127"/>
    </location>
</feature>
<dbReference type="RefSeq" id="WP_186455597.1">
    <property type="nucleotide sequence ID" value="NZ_VITR01000002.1"/>
</dbReference>
<evidence type="ECO:0000313" key="4">
    <source>
        <dbReference type="Proteomes" id="UP000315751"/>
    </source>
</evidence>
<organism evidence="3 4">
    <name type="scientific">Nitrospirillum amazonense</name>
    <dbReference type="NCBI Taxonomy" id="28077"/>
    <lineage>
        <taxon>Bacteria</taxon>
        <taxon>Pseudomonadati</taxon>
        <taxon>Pseudomonadota</taxon>
        <taxon>Alphaproteobacteria</taxon>
        <taxon>Rhodospirillales</taxon>
        <taxon>Azospirillaceae</taxon>
        <taxon>Nitrospirillum</taxon>
    </lineage>
</organism>